<keyword evidence="3" id="KW-0274">FAD</keyword>
<dbReference type="Pfam" id="PF22780">
    <property type="entry name" value="HI0933_like_1st"/>
    <property type="match status" value="1"/>
</dbReference>
<dbReference type="InterPro" id="IPR055178">
    <property type="entry name" value="RsdA/BaiN/AoA(So)-like_dom"/>
</dbReference>
<evidence type="ECO:0000259" key="5">
    <source>
        <dbReference type="Pfam" id="PF22780"/>
    </source>
</evidence>
<dbReference type="Proteomes" id="UP000034140">
    <property type="component" value="Unassembled WGS sequence"/>
</dbReference>
<dbReference type="Gene3D" id="1.10.8.260">
    <property type="entry name" value="HI0933 insert domain-like"/>
    <property type="match status" value="1"/>
</dbReference>
<organism evidence="6 7">
    <name type="scientific">candidate division WS6 bacterium GW2011_GWC1_36_11</name>
    <dbReference type="NCBI Taxonomy" id="1619090"/>
    <lineage>
        <taxon>Bacteria</taxon>
        <taxon>Candidatus Dojkabacteria</taxon>
    </lineage>
</organism>
<dbReference type="SUPFAM" id="SSF51905">
    <property type="entry name" value="FAD/NAD(P)-binding domain"/>
    <property type="match status" value="1"/>
</dbReference>
<evidence type="ECO:0000256" key="1">
    <source>
        <dbReference type="ARBA" id="ARBA00001974"/>
    </source>
</evidence>
<dbReference type="PANTHER" id="PTHR42887">
    <property type="entry name" value="OS12G0638800 PROTEIN"/>
    <property type="match status" value="1"/>
</dbReference>
<dbReference type="PRINTS" id="PR00368">
    <property type="entry name" value="FADPNR"/>
</dbReference>
<evidence type="ECO:0000313" key="7">
    <source>
        <dbReference type="Proteomes" id="UP000034140"/>
    </source>
</evidence>
<dbReference type="Gene3D" id="2.40.30.10">
    <property type="entry name" value="Translation factors"/>
    <property type="match status" value="1"/>
</dbReference>
<dbReference type="PRINTS" id="PR00411">
    <property type="entry name" value="PNDRDTASEI"/>
</dbReference>
<dbReference type="Gene3D" id="3.50.50.60">
    <property type="entry name" value="FAD/NAD(P)-binding domain"/>
    <property type="match status" value="1"/>
</dbReference>
<sequence>MSNQYQKIVIGAGPAGLFTAIFAKQKGEKIFLIEKNNCIGKKLAITGKGRCNVTNNIPDLKELVARYKKNGKFLYHAFSEFSVEDTLKFFSNLGIETKVERGNRIFPESDDAYELIEKMYALVKDDILFNCDVQEILKDGNHIEGVKTNKGKFTADKYIIATGGKSYPLTGSNGDGYELASSLGHTIITPKPALVPIETKEPWVRELAGLGLKNIRMDIYQNGKKQLSKFGELLFTHTGISGPIVIDCSREIGNLLEKDFVKVLIDLKPALSYPTLKDRINKDLSEAGNRAIKNSLSQLLPSSLIPVAIKLSKIDPEEKASQLSKESKNSLLHTLKELTLTITEIGDWNNAIVTDGGVDIKEIDPNTMQSKIVNNLYFAGEIIDVYGPTGGYNLQLCWSTGYLAGIS</sequence>
<feature type="domain" description="RsdA/BaiN/AoA(So)-like Rossmann fold-like" evidence="4">
    <location>
        <begin position="7"/>
        <end position="405"/>
    </location>
</feature>
<gene>
    <name evidence="6" type="ORF">UR96_C0014G0009</name>
</gene>
<name>A0A0G0FYK8_9BACT</name>
<keyword evidence="2" id="KW-0285">Flavoprotein</keyword>
<evidence type="ECO:0000259" key="4">
    <source>
        <dbReference type="Pfam" id="PF03486"/>
    </source>
</evidence>
<comment type="caution">
    <text evidence="6">The sequence shown here is derived from an EMBL/GenBank/DDBJ whole genome shotgun (WGS) entry which is preliminary data.</text>
</comment>
<dbReference type="Pfam" id="PF03486">
    <property type="entry name" value="HI0933_like"/>
    <property type="match status" value="1"/>
</dbReference>
<dbReference type="AlphaFoldDB" id="A0A0G0FYK8"/>
<dbReference type="PATRIC" id="fig|1619090.3.peg.362"/>
<dbReference type="EMBL" id="LBRE01000014">
    <property type="protein sequence ID" value="KKP92410.1"/>
    <property type="molecule type" value="Genomic_DNA"/>
</dbReference>
<dbReference type="InterPro" id="IPR023166">
    <property type="entry name" value="BaiN-like_dom_sf"/>
</dbReference>
<dbReference type="SUPFAM" id="SSF160996">
    <property type="entry name" value="HI0933 insert domain-like"/>
    <property type="match status" value="1"/>
</dbReference>
<proteinExistence type="predicted"/>
<evidence type="ECO:0000313" key="6">
    <source>
        <dbReference type="EMBL" id="KKP92410.1"/>
    </source>
</evidence>
<evidence type="ECO:0000256" key="2">
    <source>
        <dbReference type="ARBA" id="ARBA00022630"/>
    </source>
</evidence>
<protein>
    <recommendedName>
        <fullName evidence="8">HI0933 family protein</fullName>
    </recommendedName>
</protein>
<dbReference type="InterPro" id="IPR004792">
    <property type="entry name" value="BaiN-like"/>
</dbReference>
<dbReference type="InterPro" id="IPR036188">
    <property type="entry name" value="FAD/NAD-bd_sf"/>
</dbReference>
<comment type="cofactor">
    <cofactor evidence="1">
        <name>FAD</name>
        <dbReference type="ChEBI" id="CHEBI:57692"/>
    </cofactor>
</comment>
<dbReference type="PANTHER" id="PTHR42887:SF2">
    <property type="entry name" value="OS12G0638800 PROTEIN"/>
    <property type="match status" value="1"/>
</dbReference>
<accession>A0A0G0FYK8</accession>
<evidence type="ECO:0008006" key="8">
    <source>
        <dbReference type="Google" id="ProtNLM"/>
    </source>
</evidence>
<evidence type="ECO:0000256" key="3">
    <source>
        <dbReference type="ARBA" id="ARBA00022827"/>
    </source>
</evidence>
<dbReference type="InterPro" id="IPR057661">
    <property type="entry name" value="RsdA/BaiN/AoA(So)_Rossmann"/>
</dbReference>
<dbReference type="NCBIfam" id="TIGR00275">
    <property type="entry name" value="aminoacetone oxidase family FAD-binding enzyme"/>
    <property type="match status" value="1"/>
</dbReference>
<reference evidence="6 7" key="1">
    <citation type="journal article" date="2015" name="Nature">
        <title>rRNA introns, odd ribosomes, and small enigmatic genomes across a large radiation of phyla.</title>
        <authorList>
            <person name="Brown C.T."/>
            <person name="Hug L.A."/>
            <person name="Thomas B.C."/>
            <person name="Sharon I."/>
            <person name="Castelle C.J."/>
            <person name="Singh A."/>
            <person name="Wilkins M.J."/>
            <person name="Williams K.H."/>
            <person name="Banfield J.F."/>
        </authorList>
    </citation>
    <scope>NUCLEOTIDE SEQUENCE [LARGE SCALE GENOMIC DNA]</scope>
</reference>
<feature type="domain" description="RsdA/BaiN/AoA(So)-like insert" evidence="5">
    <location>
        <begin position="191"/>
        <end position="353"/>
    </location>
</feature>